<protein>
    <submittedName>
        <fullName evidence="1">Uncharacterized protein</fullName>
    </submittedName>
</protein>
<sequence>MVLKGLNIKSPYANVVCDFYNFQKLTIQISDPEAETNCSFYIFSYSF</sequence>
<proteinExistence type="predicted"/>
<name>A0A5B7I9V8_PORTR</name>
<dbReference type="AlphaFoldDB" id="A0A5B7I9V8"/>
<gene>
    <name evidence="1" type="ORF">E2C01_073496</name>
</gene>
<dbReference type="EMBL" id="VSRR010049898">
    <property type="protein sequence ID" value="MPC78985.1"/>
    <property type="molecule type" value="Genomic_DNA"/>
</dbReference>
<dbReference type="Proteomes" id="UP000324222">
    <property type="component" value="Unassembled WGS sequence"/>
</dbReference>
<evidence type="ECO:0000313" key="2">
    <source>
        <dbReference type="Proteomes" id="UP000324222"/>
    </source>
</evidence>
<comment type="caution">
    <text evidence="1">The sequence shown here is derived from an EMBL/GenBank/DDBJ whole genome shotgun (WGS) entry which is preliminary data.</text>
</comment>
<keyword evidence="2" id="KW-1185">Reference proteome</keyword>
<reference evidence="1 2" key="1">
    <citation type="submission" date="2019-05" db="EMBL/GenBank/DDBJ databases">
        <title>Another draft genome of Portunus trituberculatus and its Hox gene families provides insights of decapod evolution.</title>
        <authorList>
            <person name="Jeong J.-H."/>
            <person name="Song I."/>
            <person name="Kim S."/>
            <person name="Choi T."/>
            <person name="Kim D."/>
            <person name="Ryu S."/>
            <person name="Kim W."/>
        </authorList>
    </citation>
    <scope>NUCLEOTIDE SEQUENCE [LARGE SCALE GENOMIC DNA]</scope>
    <source>
        <tissue evidence="1">Muscle</tissue>
    </source>
</reference>
<accession>A0A5B7I9V8</accession>
<organism evidence="1 2">
    <name type="scientific">Portunus trituberculatus</name>
    <name type="common">Swimming crab</name>
    <name type="synonym">Neptunus trituberculatus</name>
    <dbReference type="NCBI Taxonomy" id="210409"/>
    <lineage>
        <taxon>Eukaryota</taxon>
        <taxon>Metazoa</taxon>
        <taxon>Ecdysozoa</taxon>
        <taxon>Arthropoda</taxon>
        <taxon>Crustacea</taxon>
        <taxon>Multicrustacea</taxon>
        <taxon>Malacostraca</taxon>
        <taxon>Eumalacostraca</taxon>
        <taxon>Eucarida</taxon>
        <taxon>Decapoda</taxon>
        <taxon>Pleocyemata</taxon>
        <taxon>Brachyura</taxon>
        <taxon>Eubrachyura</taxon>
        <taxon>Portunoidea</taxon>
        <taxon>Portunidae</taxon>
        <taxon>Portuninae</taxon>
        <taxon>Portunus</taxon>
    </lineage>
</organism>
<evidence type="ECO:0000313" key="1">
    <source>
        <dbReference type="EMBL" id="MPC78985.1"/>
    </source>
</evidence>